<feature type="region of interest" description="Disordered" evidence="1">
    <location>
        <begin position="13"/>
        <end position="33"/>
    </location>
</feature>
<dbReference type="AlphaFoldDB" id="A0A9P7UBS8"/>
<keyword evidence="3" id="KW-1185">Reference proteome</keyword>
<gene>
    <name evidence="2" type="ORF">JMJ77_012290</name>
</gene>
<comment type="caution">
    <text evidence="2">The sequence shown here is derived from an EMBL/GenBank/DDBJ whole genome shotgun (WGS) entry which is preliminary data.</text>
</comment>
<evidence type="ECO:0000313" key="3">
    <source>
        <dbReference type="Proteomes" id="UP000699042"/>
    </source>
</evidence>
<name>A0A9P7UBS8_9PEZI</name>
<proteinExistence type="predicted"/>
<reference evidence="2" key="1">
    <citation type="submission" date="2021-05" db="EMBL/GenBank/DDBJ databases">
        <title>Comparative genomics of three Colletotrichum scovillei strains and genetic complementation revealed genes involved fungal growth and virulence on chili pepper.</title>
        <authorList>
            <person name="Hsieh D.-K."/>
            <person name="Chuang S.-C."/>
            <person name="Chen C.-Y."/>
            <person name="Chao Y.-T."/>
            <person name="Lu M.-Y.J."/>
            <person name="Lee M.-H."/>
            <person name="Shih M.-C."/>
        </authorList>
    </citation>
    <scope>NUCLEOTIDE SEQUENCE</scope>
    <source>
        <strain evidence="2">Coll-153</strain>
    </source>
</reference>
<organism evidence="2 3">
    <name type="scientific">Colletotrichum scovillei</name>
    <dbReference type="NCBI Taxonomy" id="1209932"/>
    <lineage>
        <taxon>Eukaryota</taxon>
        <taxon>Fungi</taxon>
        <taxon>Dikarya</taxon>
        <taxon>Ascomycota</taxon>
        <taxon>Pezizomycotina</taxon>
        <taxon>Sordariomycetes</taxon>
        <taxon>Hypocreomycetidae</taxon>
        <taxon>Glomerellales</taxon>
        <taxon>Glomerellaceae</taxon>
        <taxon>Colletotrichum</taxon>
        <taxon>Colletotrichum acutatum species complex</taxon>
    </lineage>
</organism>
<evidence type="ECO:0000256" key="1">
    <source>
        <dbReference type="SAM" id="MobiDB-lite"/>
    </source>
</evidence>
<evidence type="ECO:0000313" key="2">
    <source>
        <dbReference type="EMBL" id="KAG7041772.1"/>
    </source>
</evidence>
<sequence length="33" mass="3590">MHCSEVACVLTRNLTAGPPMTPPDGPLKKRLKK</sequence>
<accession>A0A9P7UBS8</accession>
<protein>
    <submittedName>
        <fullName evidence="2">Uncharacterized protein</fullName>
    </submittedName>
</protein>
<dbReference type="Proteomes" id="UP000699042">
    <property type="component" value="Unassembled WGS sequence"/>
</dbReference>
<dbReference type="EMBL" id="JAESDN010000014">
    <property type="protein sequence ID" value="KAG7041772.1"/>
    <property type="molecule type" value="Genomic_DNA"/>
</dbReference>